<feature type="chain" id="PRO_5011724598" evidence="1">
    <location>
        <begin position="33"/>
        <end position="456"/>
    </location>
</feature>
<keyword evidence="1" id="KW-0732">Signal</keyword>
<name>A0A1G9LLZ8_9FLAO</name>
<sequence length="456" mass="52055">MKRNSRFNRLFIKVTNSILFWMLLLQLSVLCAQDPAANQWGNKPLKWDLNENGSHWLALHTYAQFWMRNTENNPGSLISDQPQNTTFDISIRRFRLGVQAQLTEKLFVYSQLGINNLNYLSSRGTSTDLLDAYAEYSFSEKLAIGAGKTAWTGLSRYSAPNTSKLLSYDILLLALPTTDETNDLIRKLSIYTKGKLAGLDYRMVFSKPFSPRNSPNFDSELIDDKARFTDKSNGNIYSGYFKWEFLDAETNAIPFSDGTHLGKKKVFNLGIGTEFQKDALASLQNGETRFHDMMLWAADLFLDLPVNQQSNSTLTAYLGYFNYDFGPNYIRNTGVNNPISAVDLIQGSFNGPGNAYPVVGTGNSVYTQIGYLFPYLGKTQKHGRLQPYFSLQYSDFELLKEPMTTFDFGVNWYLKEHLSKFSLNLQSRPVYQETSEGVQFDNRKWMAVLQYIIRLE</sequence>
<proteinExistence type="predicted"/>
<dbReference type="InterPro" id="IPR023614">
    <property type="entry name" value="Porin_dom_sf"/>
</dbReference>
<reference evidence="3" key="1">
    <citation type="submission" date="2016-10" db="EMBL/GenBank/DDBJ databases">
        <authorList>
            <person name="Varghese N."/>
            <person name="Submissions S."/>
        </authorList>
    </citation>
    <scope>NUCLEOTIDE SEQUENCE [LARGE SCALE GENOMIC DNA]</scope>
    <source>
        <strain evidence="3">DSM 19886</strain>
    </source>
</reference>
<protein>
    <submittedName>
        <fullName evidence="2">Phosphate-selective porin O and P</fullName>
    </submittedName>
</protein>
<evidence type="ECO:0000256" key="1">
    <source>
        <dbReference type="SAM" id="SignalP"/>
    </source>
</evidence>
<dbReference type="EMBL" id="FNGV01000002">
    <property type="protein sequence ID" value="SDL63000.1"/>
    <property type="molecule type" value="Genomic_DNA"/>
</dbReference>
<dbReference type="OrthoDB" id="9771991at2"/>
<evidence type="ECO:0000313" key="3">
    <source>
        <dbReference type="Proteomes" id="UP000199440"/>
    </source>
</evidence>
<keyword evidence="3" id="KW-1185">Reference proteome</keyword>
<organism evidence="2 3">
    <name type="scientific">Kriegella aquimaris</name>
    <dbReference type="NCBI Taxonomy" id="192904"/>
    <lineage>
        <taxon>Bacteria</taxon>
        <taxon>Pseudomonadati</taxon>
        <taxon>Bacteroidota</taxon>
        <taxon>Flavobacteriia</taxon>
        <taxon>Flavobacteriales</taxon>
        <taxon>Flavobacteriaceae</taxon>
        <taxon>Kriegella</taxon>
    </lineage>
</organism>
<dbReference type="Pfam" id="PF07396">
    <property type="entry name" value="Porin_O_P"/>
    <property type="match status" value="1"/>
</dbReference>
<gene>
    <name evidence="2" type="ORF">SAMN04488514_102128</name>
</gene>
<dbReference type="RefSeq" id="WP_143017579.1">
    <property type="nucleotide sequence ID" value="NZ_FNGV01000002.1"/>
</dbReference>
<dbReference type="AlphaFoldDB" id="A0A1G9LLZ8"/>
<accession>A0A1G9LLZ8</accession>
<dbReference type="InterPro" id="IPR010870">
    <property type="entry name" value="Porin_O/P"/>
</dbReference>
<dbReference type="Gene3D" id="2.40.160.10">
    <property type="entry name" value="Porin"/>
    <property type="match status" value="1"/>
</dbReference>
<dbReference type="Proteomes" id="UP000199440">
    <property type="component" value="Unassembled WGS sequence"/>
</dbReference>
<feature type="signal peptide" evidence="1">
    <location>
        <begin position="1"/>
        <end position="32"/>
    </location>
</feature>
<evidence type="ECO:0000313" key="2">
    <source>
        <dbReference type="EMBL" id="SDL63000.1"/>
    </source>
</evidence>